<feature type="transmembrane region" description="Helical" evidence="8">
    <location>
        <begin position="221"/>
        <end position="237"/>
    </location>
</feature>
<dbReference type="PANTHER" id="PTHR22926">
    <property type="entry name" value="PHOSPHO-N-ACETYLMURAMOYL-PENTAPEPTIDE-TRANSFERASE"/>
    <property type="match status" value="1"/>
</dbReference>
<dbReference type="GO" id="GO:0016780">
    <property type="term" value="F:phosphotransferase activity, for other substituted phosphate groups"/>
    <property type="evidence" value="ECO:0007669"/>
    <property type="project" value="InterPro"/>
</dbReference>
<evidence type="ECO:0000256" key="1">
    <source>
        <dbReference type="ARBA" id="ARBA00004651"/>
    </source>
</evidence>
<keyword evidence="3 9" id="KW-0808">Transferase</keyword>
<evidence type="ECO:0000256" key="2">
    <source>
        <dbReference type="ARBA" id="ARBA00022475"/>
    </source>
</evidence>
<dbReference type="PANTHER" id="PTHR22926:SF3">
    <property type="entry name" value="UNDECAPRENYL-PHOSPHATE ALPHA-N-ACETYLGLUCOSAMINYL 1-PHOSPHATE TRANSFERASE"/>
    <property type="match status" value="1"/>
</dbReference>
<feature type="transmembrane region" description="Helical" evidence="8">
    <location>
        <begin position="159"/>
        <end position="180"/>
    </location>
</feature>
<keyword evidence="5 8" id="KW-1133">Transmembrane helix</keyword>
<accession>E9SDP0</accession>
<evidence type="ECO:0000256" key="7">
    <source>
        <dbReference type="PIRSR" id="PIRSR600715-1"/>
    </source>
</evidence>
<dbReference type="PROSITE" id="PS01348">
    <property type="entry name" value="MRAY_2"/>
    <property type="match status" value="1"/>
</dbReference>
<feature type="transmembrane region" description="Helical" evidence="8">
    <location>
        <begin position="22"/>
        <end position="44"/>
    </location>
</feature>
<dbReference type="GO" id="GO:0071555">
    <property type="term" value="P:cell wall organization"/>
    <property type="evidence" value="ECO:0007669"/>
    <property type="project" value="TreeGrafter"/>
</dbReference>
<dbReference type="Pfam" id="PF00953">
    <property type="entry name" value="Glycos_transf_4"/>
    <property type="match status" value="1"/>
</dbReference>
<feature type="binding site" evidence="7">
    <location>
        <position position="248"/>
    </location>
    <ligand>
        <name>Mg(2+)</name>
        <dbReference type="ChEBI" id="CHEBI:18420"/>
    </ligand>
</feature>
<proteinExistence type="predicted"/>
<dbReference type="Proteomes" id="UP000004259">
    <property type="component" value="Unassembled WGS sequence"/>
</dbReference>
<comment type="caution">
    <text evidence="9">The sequence shown here is derived from an EMBL/GenBank/DDBJ whole genome shotgun (WGS) entry which is preliminary data.</text>
</comment>
<feature type="binding site" evidence="7">
    <location>
        <position position="184"/>
    </location>
    <ligand>
        <name>Mg(2+)</name>
        <dbReference type="ChEBI" id="CHEBI:18420"/>
    </ligand>
</feature>
<dbReference type="GO" id="GO:0005886">
    <property type="term" value="C:plasma membrane"/>
    <property type="evidence" value="ECO:0007669"/>
    <property type="project" value="UniProtKB-SubCell"/>
</dbReference>
<comment type="cofactor">
    <cofactor evidence="7">
        <name>Mg(2+)</name>
        <dbReference type="ChEBI" id="CHEBI:18420"/>
    </cofactor>
</comment>
<organism evidence="9 10">
    <name type="scientific">Ruminococcus albus 8</name>
    <dbReference type="NCBI Taxonomy" id="246199"/>
    <lineage>
        <taxon>Bacteria</taxon>
        <taxon>Bacillati</taxon>
        <taxon>Bacillota</taxon>
        <taxon>Clostridia</taxon>
        <taxon>Eubacteriales</taxon>
        <taxon>Oscillospiraceae</taxon>
        <taxon>Ruminococcus</taxon>
    </lineage>
</organism>
<dbReference type="InterPro" id="IPR018480">
    <property type="entry name" value="PNAcMuramoyl-5peptid_Trfase_CS"/>
</dbReference>
<dbReference type="InterPro" id="IPR000715">
    <property type="entry name" value="Glycosyl_transferase_4"/>
</dbReference>
<dbReference type="GO" id="GO:0044038">
    <property type="term" value="P:cell wall macromolecule biosynthetic process"/>
    <property type="evidence" value="ECO:0007669"/>
    <property type="project" value="TreeGrafter"/>
</dbReference>
<evidence type="ECO:0000256" key="5">
    <source>
        <dbReference type="ARBA" id="ARBA00022989"/>
    </source>
</evidence>
<keyword evidence="7" id="KW-0460">Magnesium</keyword>
<dbReference type="STRING" id="246199.CUS_7239"/>
<dbReference type="EMBL" id="ADKM02000091">
    <property type="protein sequence ID" value="EGC02680.1"/>
    <property type="molecule type" value="Genomic_DNA"/>
</dbReference>
<feature type="transmembrane region" description="Helical" evidence="8">
    <location>
        <begin position="323"/>
        <end position="342"/>
    </location>
</feature>
<evidence type="ECO:0000256" key="4">
    <source>
        <dbReference type="ARBA" id="ARBA00022692"/>
    </source>
</evidence>
<evidence type="ECO:0000313" key="10">
    <source>
        <dbReference type="Proteomes" id="UP000004259"/>
    </source>
</evidence>
<keyword evidence="2" id="KW-1003">Cell membrane</keyword>
<dbReference type="GO" id="GO:0046872">
    <property type="term" value="F:metal ion binding"/>
    <property type="evidence" value="ECO:0007669"/>
    <property type="project" value="UniProtKB-KW"/>
</dbReference>
<dbReference type="OrthoDB" id="9805475at2"/>
<evidence type="ECO:0000256" key="6">
    <source>
        <dbReference type="ARBA" id="ARBA00023136"/>
    </source>
</evidence>
<feature type="transmembrane region" description="Helical" evidence="8">
    <location>
        <begin position="192"/>
        <end position="215"/>
    </location>
</feature>
<protein>
    <submittedName>
        <fullName evidence="9">Glycosyltransferase, group 4 family</fullName>
        <ecNumber evidence="9">2.7.8.-</ecNumber>
    </submittedName>
</protein>
<evidence type="ECO:0000313" key="9">
    <source>
        <dbReference type="EMBL" id="EGC02680.1"/>
    </source>
</evidence>
<feature type="transmembrane region" description="Helical" evidence="8">
    <location>
        <begin position="92"/>
        <end position="110"/>
    </location>
</feature>
<keyword evidence="4 8" id="KW-0812">Transmembrane</keyword>
<reference evidence="9 10" key="1">
    <citation type="submission" date="2011-02" db="EMBL/GenBank/DDBJ databases">
        <authorList>
            <person name="Nelson K.E."/>
            <person name="Sutton G."/>
            <person name="Torralba M."/>
            <person name="Durkin S."/>
            <person name="Harkins D."/>
            <person name="Montgomery R."/>
            <person name="Ziemer C."/>
            <person name="Klaassens E."/>
            <person name="Ocuiv P."/>
            <person name="Morrison M."/>
        </authorList>
    </citation>
    <scope>NUCLEOTIDE SEQUENCE [LARGE SCALE GENOMIC DNA]</scope>
    <source>
        <strain evidence="9 10">8</strain>
    </source>
</reference>
<keyword evidence="7" id="KW-0479">Metal-binding</keyword>
<keyword evidence="6 8" id="KW-0472">Membrane</keyword>
<name>E9SDP0_RUMAL</name>
<evidence type="ECO:0000256" key="3">
    <source>
        <dbReference type="ARBA" id="ARBA00022679"/>
    </source>
</evidence>
<evidence type="ECO:0000256" key="8">
    <source>
        <dbReference type="SAM" id="Phobius"/>
    </source>
</evidence>
<dbReference type="RefSeq" id="WP_002850684.1">
    <property type="nucleotide sequence ID" value="NZ_ADKM02000091.1"/>
</dbReference>
<dbReference type="AlphaFoldDB" id="E9SDP0"/>
<comment type="subcellular location">
    <subcellularLocation>
        <location evidence="1">Cell membrane</location>
        <topology evidence="1">Multi-pass membrane protein</topology>
    </subcellularLocation>
</comment>
<keyword evidence="10" id="KW-1185">Reference proteome</keyword>
<dbReference type="eggNOG" id="COG0472">
    <property type="taxonomic scope" value="Bacteria"/>
</dbReference>
<sequence length="351" mass="38752">MIFKLLFGNTFDFFDEGDISKYSLFIVLMIAFAFWSSFLALKFFRNILPKDQGREFAVNGELSQGKARGCGLIFMTTFTLTAALFIPLTLEYVIYLALIYAAMLTGYLDDASKVPWGRLKKGLLDLAISLGAAIDQWWYSTTVPAEHSMVPVKMPLLHLSFHLPAVIYIALAAMLVWTAINVTNCTDGVDGLCASLVMTVMLGFVITSGVLSQTVCKNFEHLVPVIMLATLAAYLWFNCSPSTMLMGDAGSRALGVMLAVLFLVTGNPFGFIPACIVIILDGGLSLLKISFIRFLKMKNFMKDIRTPLHDHCRKNKGWSDTQVVLRSVIIQLVIDILYLSAINGGNLLGVR</sequence>
<dbReference type="EC" id="2.7.8.-" evidence="9"/>
<gene>
    <name evidence="9" type="ORF">CUS_7239</name>
</gene>